<evidence type="ECO:0000313" key="8">
    <source>
        <dbReference type="Proteomes" id="UP000261520"/>
    </source>
</evidence>
<dbReference type="STRING" id="409849.ENSPMGP00000020879"/>
<evidence type="ECO:0000256" key="4">
    <source>
        <dbReference type="ARBA" id="ARBA00023224"/>
    </source>
</evidence>
<feature type="transmembrane region" description="Helical" evidence="6">
    <location>
        <begin position="37"/>
        <end position="56"/>
    </location>
</feature>
<dbReference type="InterPro" id="IPR050119">
    <property type="entry name" value="CCR1-9-like"/>
</dbReference>
<dbReference type="PANTHER" id="PTHR10489">
    <property type="entry name" value="CELL ADHESION MOLECULE"/>
    <property type="match status" value="1"/>
</dbReference>
<dbReference type="GO" id="GO:0009897">
    <property type="term" value="C:external side of plasma membrane"/>
    <property type="evidence" value="ECO:0007669"/>
    <property type="project" value="TreeGrafter"/>
</dbReference>
<reference evidence="7" key="2">
    <citation type="submission" date="2025-09" db="UniProtKB">
        <authorList>
            <consortium name="Ensembl"/>
        </authorList>
    </citation>
    <scope>IDENTIFICATION</scope>
</reference>
<feature type="transmembrane region" description="Helical" evidence="6">
    <location>
        <begin position="68"/>
        <end position="88"/>
    </location>
</feature>
<evidence type="ECO:0000256" key="1">
    <source>
        <dbReference type="ARBA" id="ARBA00004141"/>
    </source>
</evidence>
<evidence type="ECO:0000256" key="6">
    <source>
        <dbReference type="SAM" id="Phobius"/>
    </source>
</evidence>
<dbReference type="GO" id="GO:0016493">
    <property type="term" value="F:C-C chemokine receptor activity"/>
    <property type="evidence" value="ECO:0007669"/>
    <property type="project" value="TreeGrafter"/>
</dbReference>
<comment type="subcellular location">
    <subcellularLocation>
        <location evidence="1">Membrane</location>
        <topology evidence="1">Multi-pass membrane protein</topology>
    </subcellularLocation>
</comment>
<keyword evidence="2" id="KW-0297">G-protein coupled receptor</keyword>
<accession>A0A3B4AWC4</accession>
<proteinExistence type="predicted"/>
<dbReference type="Ensembl" id="ENSPMGT00000022261.1">
    <property type="protein sequence ID" value="ENSPMGP00000020879.1"/>
    <property type="gene ID" value="ENSPMGG00000016928.1"/>
</dbReference>
<keyword evidence="6" id="KW-0472">Membrane</keyword>
<sequence>GGEKQLTSNIVSSCLHLYEDGTKTCLNKPTNHYKNDMLPFLPSFLIMGFCYLQISWRLMSNWTSKKQPICFVLIVVAVFFCSIVFALLITEAVSYSHCCLNPILHVSVGERFRRRFMRLIRRTPCSSQSQDRANGAVYSQTGSLDEKSTAV</sequence>
<feature type="region of interest" description="Disordered" evidence="5">
    <location>
        <begin position="127"/>
        <end position="151"/>
    </location>
</feature>
<dbReference type="Gene3D" id="1.20.1070.10">
    <property type="entry name" value="Rhodopsin 7-helix transmembrane proteins"/>
    <property type="match status" value="1"/>
</dbReference>
<dbReference type="Proteomes" id="UP000261520">
    <property type="component" value="Unplaced"/>
</dbReference>
<keyword evidence="8" id="KW-1185">Reference proteome</keyword>
<keyword evidence="3" id="KW-0675">Receptor</keyword>
<feature type="compositionally biased region" description="Polar residues" evidence="5">
    <location>
        <begin position="127"/>
        <end position="143"/>
    </location>
</feature>
<dbReference type="GO" id="GO:0007204">
    <property type="term" value="P:positive regulation of cytosolic calcium ion concentration"/>
    <property type="evidence" value="ECO:0007669"/>
    <property type="project" value="TreeGrafter"/>
</dbReference>
<reference evidence="7" key="1">
    <citation type="submission" date="2025-08" db="UniProtKB">
        <authorList>
            <consortium name="Ensembl"/>
        </authorList>
    </citation>
    <scope>IDENTIFICATION</scope>
</reference>
<dbReference type="AlphaFoldDB" id="A0A3B4AWC4"/>
<dbReference type="GO" id="GO:0019957">
    <property type="term" value="F:C-C chemokine binding"/>
    <property type="evidence" value="ECO:0007669"/>
    <property type="project" value="TreeGrafter"/>
</dbReference>
<keyword evidence="4" id="KW-0807">Transducer</keyword>
<dbReference type="SUPFAM" id="SSF81321">
    <property type="entry name" value="Family A G protein-coupled receptor-like"/>
    <property type="match status" value="1"/>
</dbReference>
<name>A0A3B4AWC4_9GOBI</name>
<dbReference type="PANTHER" id="PTHR10489:SF627">
    <property type="entry name" value="C-C CHEMOKINE RECEPTOR TYPE 8"/>
    <property type="match status" value="1"/>
</dbReference>
<evidence type="ECO:0000256" key="2">
    <source>
        <dbReference type="ARBA" id="ARBA00023040"/>
    </source>
</evidence>
<dbReference type="GO" id="GO:0006955">
    <property type="term" value="P:immune response"/>
    <property type="evidence" value="ECO:0007669"/>
    <property type="project" value="TreeGrafter"/>
</dbReference>
<evidence type="ECO:0000256" key="3">
    <source>
        <dbReference type="ARBA" id="ARBA00023170"/>
    </source>
</evidence>
<protein>
    <submittedName>
        <fullName evidence="7">Uncharacterized protein</fullName>
    </submittedName>
</protein>
<dbReference type="GO" id="GO:0060326">
    <property type="term" value="P:cell chemotaxis"/>
    <property type="evidence" value="ECO:0007669"/>
    <property type="project" value="TreeGrafter"/>
</dbReference>
<keyword evidence="6" id="KW-0812">Transmembrane</keyword>
<organism evidence="7 8">
    <name type="scientific">Periophthalmus magnuspinnatus</name>
    <dbReference type="NCBI Taxonomy" id="409849"/>
    <lineage>
        <taxon>Eukaryota</taxon>
        <taxon>Metazoa</taxon>
        <taxon>Chordata</taxon>
        <taxon>Craniata</taxon>
        <taxon>Vertebrata</taxon>
        <taxon>Euteleostomi</taxon>
        <taxon>Actinopterygii</taxon>
        <taxon>Neopterygii</taxon>
        <taxon>Teleostei</taxon>
        <taxon>Neoteleostei</taxon>
        <taxon>Acanthomorphata</taxon>
        <taxon>Gobiaria</taxon>
        <taxon>Gobiiformes</taxon>
        <taxon>Gobioidei</taxon>
        <taxon>Gobiidae</taxon>
        <taxon>Oxudercinae</taxon>
        <taxon>Periophthalmus</taxon>
    </lineage>
</organism>
<keyword evidence="6" id="KW-1133">Transmembrane helix</keyword>
<evidence type="ECO:0000256" key="5">
    <source>
        <dbReference type="SAM" id="MobiDB-lite"/>
    </source>
</evidence>
<evidence type="ECO:0000313" key="7">
    <source>
        <dbReference type="Ensembl" id="ENSPMGP00000020879.1"/>
    </source>
</evidence>
<dbReference type="GO" id="GO:0019722">
    <property type="term" value="P:calcium-mediated signaling"/>
    <property type="evidence" value="ECO:0007669"/>
    <property type="project" value="TreeGrafter"/>
</dbReference>